<dbReference type="InterPro" id="IPR015942">
    <property type="entry name" value="Asp/Glu/hydantoin_racemase"/>
</dbReference>
<sequence>MKKLGIVGGASWNSTALYYEHINKGVAARLGGLHSARLVIESLDCEDDYAAFHRRGDWAGGEKVVIEACERLRDAGAEGLILTSNTMHKHYDAVAAAMELPVLHIGEAAAERIAADGRRTVALLGTRVTMTEPHVRRHFEARGIKLAPIEESWIGEVDRIIYEELAAGRVVRESQRKLKTLITELGKKRVEAIVLGCTELVLAVDPRANVLPVYDTTAIHARKAVEWILSDLEDGKIAAAA</sequence>
<dbReference type="Proteomes" id="UP001382935">
    <property type="component" value="Chromosome"/>
</dbReference>
<dbReference type="SUPFAM" id="SSF53681">
    <property type="entry name" value="Aspartate/glutamate racemase"/>
    <property type="match status" value="2"/>
</dbReference>
<gene>
    <name evidence="3" type="ORF">V6R86_09845</name>
</gene>
<dbReference type="EC" id="5.1.1.-" evidence="3"/>
<dbReference type="Gene3D" id="3.40.50.1860">
    <property type="match status" value="2"/>
</dbReference>
<dbReference type="InterPro" id="IPR001920">
    <property type="entry name" value="Asp/Glu_race"/>
</dbReference>
<evidence type="ECO:0000313" key="4">
    <source>
        <dbReference type="Proteomes" id="UP001382935"/>
    </source>
</evidence>
<dbReference type="NCBIfam" id="TIGR00035">
    <property type="entry name" value="asp_race"/>
    <property type="match status" value="1"/>
</dbReference>
<dbReference type="EMBL" id="CP145607">
    <property type="protein sequence ID" value="WWM70970.1"/>
    <property type="molecule type" value="Genomic_DNA"/>
</dbReference>
<organism evidence="3 4">
    <name type="scientific">Sphingomonas kaistensis</name>
    <dbReference type="NCBI Taxonomy" id="298708"/>
    <lineage>
        <taxon>Bacteria</taxon>
        <taxon>Pseudomonadati</taxon>
        <taxon>Pseudomonadota</taxon>
        <taxon>Alphaproteobacteria</taxon>
        <taxon>Sphingomonadales</taxon>
        <taxon>Sphingomonadaceae</taxon>
        <taxon>Sphingomonas</taxon>
    </lineage>
</organism>
<dbReference type="PANTHER" id="PTHR21198">
    <property type="entry name" value="GLUTAMATE RACEMASE"/>
    <property type="match status" value="1"/>
</dbReference>
<dbReference type="RefSeq" id="WP_338504200.1">
    <property type="nucleotide sequence ID" value="NZ_CP145607.1"/>
</dbReference>
<accession>A0ABZ2G233</accession>
<dbReference type="Pfam" id="PF01177">
    <property type="entry name" value="Asp_Glu_race"/>
    <property type="match status" value="1"/>
</dbReference>
<comment type="similarity">
    <text evidence="1">Belongs to the aspartate/glutamate racemases family.</text>
</comment>
<reference evidence="3 4" key="1">
    <citation type="submission" date="2024-02" db="EMBL/GenBank/DDBJ databases">
        <title>Full genome sequence of Sphingomonas kaistensis.</title>
        <authorList>
            <person name="Poletto B.L."/>
            <person name="Silva G."/>
            <person name="Galante D."/>
            <person name="Campos K.R."/>
            <person name="Santos M.B.N."/>
            <person name="Sacchi C.T."/>
        </authorList>
    </citation>
    <scope>NUCLEOTIDE SEQUENCE [LARGE SCALE GENOMIC DNA]</scope>
    <source>
        <strain evidence="3 4">MA4R</strain>
    </source>
</reference>
<dbReference type="GO" id="GO:0016853">
    <property type="term" value="F:isomerase activity"/>
    <property type="evidence" value="ECO:0007669"/>
    <property type="project" value="UniProtKB-KW"/>
</dbReference>
<evidence type="ECO:0000256" key="2">
    <source>
        <dbReference type="ARBA" id="ARBA00023235"/>
    </source>
</evidence>
<proteinExistence type="inferred from homology"/>
<dbReference type="InterPro" id="IPR004380">
    <property type="entry name" value="Asp_race"/>
</dbReference>
<name>A0ABZ2G233_9SPHN</name>
<keyword evidence="4" id="KW-1185">Reference proteome</keyword>
<evidence type="ECO:0000256" key="1">
    <source>
        <dbReference type="ARBA" id="ARBA00007847"/>
    </source>
</evidence>
<keyword evidence="2 3" id="KW-0413">Isomerase</keyword>
<dbReference type="PANTHER" id="PTHR21198:SF7">
    <property type="entry name" value="ASPARTATE-GLUTAMATE RACEMASE FAMILY"/>
    <property type="match status" value="1"/>
</dbReference>
<protein>
    <submittedName>
        <fullName evidence="3">Amino acid racemase</fullName>
        <ecNumber evidence="3">5.1.1.-</ecNumber>
    </submittedName>
</protein>
<evidence type="ECO:0000313" key="3">
    <source>
        <dbReference type="EMBL" id="WWM70970.1"/>
    </source>
</evidence>